<dbReference type="STRING" id="1963862.B4O97_08580"/>
<dbReference type="InterPro" id="IPR057326">
    <property type="entry name" value="KR_dom"/>
</dbReference>
<dbReference type="Proteomes" id="UP000192343">
    <property type="component" value="Unassembled WGS sequence"/>
</dbReference>
<dbReference type="InterPro" id="IPR002347">
    <property type="entry name" value="SDR_fam"/>
</dbReference>
<dbReference type="PROSITE" id="PS00061">
    <property type="entry name" value="ADH_SHORT"/>
    <property type="match status" value="1"/>
</dbReference>
<dbReference type="Gene3D" id="3.40.50.720">
    <property type="entry name" value="NAD(P)-binding Rossmann-like Domain"/>
    <property type="match status" value="1"/>
</dbReference>
<dbReference type="AlphaFoldDB" id="A0A1Y1RYS8"/>
<name>A0A1Y1RYS8_9SPIO</name>
<dbReference type="InterPro" id="IPR036291">
    <property type="entry name" value="NAD(P)-bd_dom_sf"/>
</dbReference>
<comment type="similarity">
    <text evidence="1">Belongs to the short-chain dehydrogenases/reductases (SDR) family.</text>
</comment>
<reference evidence="4 5" key="1">
    <citation type="submission" date="2017-03" db="EMBL/GenBank/DDBJ databases">
        <title>Draft Genome sequence of Marispirochaeta sp. strain JC444.</title>
        <authorList>
            <person name="Shivani Y."/>
            <person name="Subhash Y."/>
            <person name="Sasikala C."/>
            <person name="Ramana C."/>
        </authorList>
    </citation>
    <scope>NUCLEOTIDE SEQUENCE [LARGE SCALE GENOMIC DNA]</scope>
    <source>
        <strain evidence="4 5">JC444</strain>
    </source>
</reference>
<comment type="caution">
    <text evidence="4">The sequence shown here is derived from an EMBL/GenBank/DDBJ whole genome shotgun (WGS) entry which is preliminary data.</text>
</comment>
<keyword evidence="5" id="KW-1185">Reference proteome</keyword>
<dbReference type="PRINTS" id="PR00080">
    <property type="entry name" value="SDRFAMILY"/>
</dbReference>
<dbReference type="OrthoDB" id="9803333at2"/>
<protein>
    <submittedName>
        <fullName evidence="4">Short-chain dehydrogenase</fullName>
    </submittedName>
</protein>
<dbReference type="InterPro" id="IPR020904">
    <property type="entry name" value="Sc_DH/Rdtase_CS"/>
</dbReference>
<keyword evidence="2" id="KW-0560">Oxidoreductase</keyword>
<accession>A0A1Y1RYS8</accession>
<sequence>MAADTIAEAKLLAEKITIVTGAARGIGAAIARRFAAAGSLVIAVDLEEPSELVFSIEAEGGQAVPVALDVTDHGMVERTIQQLAAEYAPCDILVNNAGIIARETIENLSHEKWLSVMDVNLNGAFNMCKAVVPYMQERKSGSILNITSIAGKMGDITASPAYGTSKGAVNTLTRSLARQLAEYSITVNAVAPHAVETDMSAEWSQEKRRAVIESIPLKRLARPEEIADAALFLVSPGARFITGEVLNVNGGALMD</sequence>
<dbReference type="Pfam" id="PF13561">
    <property type="entry name" value="adh_short_C2"/>
    <property type="match status" value="1"/>
</dbReference>
<dbReference type="GO" id="GO:0016616">
    <property type="term" value="F:oxidoreductase activity, acting on the CH-OH group of donors, NAD or NADP as acceptor"/>
    <property type="evidence" value="ECO:0007669"/>
    <property type="project" value="TreeGrafter"/>
</dbReference>
<evidence type="ECO:0000313" key="4">
    <source>
        <dbReference type="EMBL" id="ORC35688.1"/>
    </source>
</evidence>
<organism evidence="4 5">
    <name type="scientific">Marispirochaeta aestuarii</name>
    <dbReference type="NCBI Taxonomy" id="1963862"/>
    <lineage>
        <taxon>Bacteria</taxon>
        <taxon>Pseudomonadati</taxon>
        <taxon>Spirochaetota</taxon>
        <taxon>Spirochaetia</taxon>
        <taxon>Spirochaetales</taxon>
        <taxon>Spirochaetaceae</taxon>
        <taxon>Marispirochaeta</taxon>
    </lineage>
</organism>
<dbReference type="SMART" id="SM00822">
    <property type="entry name" value="PKS_KR"/>
    <property type="match status" value="1"/>
</dbReference>
<evidence type="ECO:0000313" key="5">
    <source>
        <dbReference type="Proteomes" id="UP000192343"/>
    </source>
</evidence>
<proteinExistence type="inferred from homology"/>
<dbReference type="NCBIfam" id="NF009466">
    <property type="entry name" value="PRK12826.1-2"/>
    <property type="match status" value="1"/>
</dbReference>
<dbReference type="PRINTS" id="PR00081">
    <property type="entry name" value="GDHRDH"/>
</dbReference>
<feature type="domain" description="Ketoreductase" evidence="3">
    <location>
        <begin position="15"/>
        <end position="193"/>
    </location>
</feature>
<dbReference type="SUPFAM" id="SSF51735">
    <property type="entry name" value="NAD(P)-binding Rossmann-fold domains"/>
    <property type="match status" value="1"/>
</dbReference>
<gene>
    <name evidence="4" type="ORF">B4O97_08580</name>
</gene>
<dbReference type="EMBL" id="MWQY01000008">
    <property type="protein sequence ID" value="ORC35688.1"/>
    <property type="molecule type" value="Genomic_DNA"/>
</dbReference>
<evidence type="ECO:0000256" key="2">
    <source>
        <dbReference type="ARBA" id="ARBA00023002"/>
    </source>
</evidence>
<evidence type="ECO:0000256" key="1">
    <source>
        <dbReference type="ARBA" id="ARBA00006484"/>
    </source>
</evidence>
<evidence type="ECO:0000259" key="3">
    <source>
        <dbReference type="SMART" id="SM00822"/>
    </source>
</evidence>
<dbReference type="PANTHER" id="PTHR42760">
    <property type="entry name" value="SHORT-CHAIN DEHYDROGENASES/REDUCTASES FAMILY MEMBER"/>
    <property type="match status" value="1"/>
</dbReference>
<dbReference type="NCBIfam" id="NF005559">
    <property type="entry name" value="PRK07231.1"/>
    <property type="match status" value="1"/>
</dbReference>
<dbReference type="FunFam" id="3.40.50.720:FF:000173">
    <property type="entry name" value="3-oxoacyl-[acyl-carrier protein] reductase"/>
    <property type="match status" value="1"/>
</dbReference>
<dbReference type="RefSeq" id="WP_083050028.1">
    <property type="nucleotide sequence ID" value="NZ_MWQY01000008.1"/>
</dbReference>
<dbReference type="PANTHER" id="PTHR42760:SF133">
    <property type="entry name" value="3-OXOACYL-[ACYL-CARRIER-PROTEIN] REDUCTASE"/>
    <property type="match status" value="1"/>
</dbReference>